<name>A0A177ASF2_9BILA</name>
<gene>
    <name evidence="1" type="ORF">A3Q56_07972</name>
</gene>
<proteinExistence type="predicted"/>
<dbReference type="OrthoDB" id="6157693at2759"/>
<keyword evidence="2" id="KW-1185">Reference proteome</keyword>
<protein>
    <recommendedName>
        <fullName evidence="3">DDE-1 domain-containing protein</fullName>
    </recommendedName>
</protein>
<sequence>MSYVNFKERKNFRKSLYPKMEEALFYWKCSGDSLSADMSGIETFKEKILKLTIEMDRSSLTHSNEHEIKGSKSDKSRLTAMACRKAKNPGSIKNIELPVIYQSSSKGWMTREVFKNCMCQLHGNEAQAFFKNRGVEDIRKYIEGILMFTVKKTKMIQE</sequence>
<organism evidence="1 2">
    <name type="scientific">Intoshia linei</name>
    <dbReference type="NCBI Taxonomy" id="1819745"/>
    <lineage>
        <taxon>Eukaryota</taxon>
        <taxon>Metazoa</taxon>
        <taxon>Spiralia</taxon>
        <taxon>Lophotrochozoa</taxon>
        <taxon>Mesozoa</taxon>
        <taxon>Orthonectida</taxon>
        <taxon>Rhopaluridae</taxon>
        <taxon>Intoshia</taxon>
    </lineage>
</organism>
<dbReference type="EMBL" id="LWCA01001929">
    <property type="protein sequence ID" value="OAF64321.1"/>
    <property type="molecule type" value="Genomic_DNA"/>
</dbReference>
<accession>A0A177ASF2</accession>
<evidence type="ECO:0000313" key="1">
    <source>
        <dbReference type="EMBL" id="OAF64321.1"/>
    </source>
</evidence>
<comment type="caution">
    <text evidence="1">The sequence shown here is derived from an EMBL/GenBank/DDBJ whole genome shotgun (WGS) entry which is preliminary data.</text>
</comment>
<reference evidence="1 2" key="1">
    <citation type="submission" date="2016-04" db="EMBL/GenBank/DDBJ databases">
        <title>The genome of Intoshia linei affirms orthonectids as highly simplified spiralians.</title>
        <authorList>
            <person name="Mikhailov K.V."/>
            <person name="Slusarev G.S."/>
            <person name="Nikitin M.A."/>
            <person name="Logacheva M.D."/>
            <person name="Penin A."/>
            <person name="Aleoshin V."/>
            <person name="Panchin Y.V."/>
        </authorList>
    </citation>
    <scope>NUCLEOTIDE SEQUENCE [LARGE SCALE GENOMIC DNA]</scope>
    <source>
        <strain evidence="1">Intl2013</strain>
        <tissue evidence="1">Whole animal</tissue>
    </source>
</reference>
<dbReference type="AlphaFoldDB" id="A0A177ASF2"/>
<dbReference type="Proteomes" id="UP000078046">
    <property type="component" value="Unassembled WGS sequence"/>
</dbReference>
<evidence type="ECO:0000313" key="2">
    <source>
        <dbReference type="Proteomes" id="UP000078046"/>
    </source>
</evidence>
<evidence type="ECO:0008006" key="3">
    <source>
        <dbReference type="Google" id="ProtNLM"/>
    </source>
</evidence>